<reference evidence="11" key="1">
    <citation type="submission" date="2021-02" db="EMBL/GenBank/DDBJ databases">
        <title>Sequencing the genomes of 1000 actinobacteria strains.</title>
        <authorList>
            <person name="Klenk H.-P."/>
        </authorList>
    </citation>
    <scope>NUCLEOTIDE SEQUENCE</scope>
    <source>
        <strain evidence="11">DSM 22850</strain>
    </source>
</reference>
<dbReference type="EMBL" id="JAFIDA010000001">
    <property type="protein sequence ID" value="MBP1325011.1"/>
    <property type="molecule type" value="Genomic_DNA"/>
</dbReference>
<dbReference type="InterPro" id="IPR003439">
    <property type="entry name" value="ABC_transporter-like_ATP-bd"/>
</dbReference>
<dbReference type="InterPro" id="IPR011527">
    <property type="entry name" value="ABC1_TM_dom"/>
</dbReference>
<dbReference type="Gene3D" id="1.20.1560.10">
    <property type="entry name" value="ABC transporter type 1, transmembrane domain"/>
    <property type="match status" value="1"/>
</dbReference>
<keyword evidence="5 8" id="KW-1133">Transmembrane helix</keyword>
<feature type="transmembrane region" description="Helical" evidence="8">
    <location>
        <begin position="266"/>
        <end position="290"/>
    </location>
</feature>
<evidence type="ECO:0000313" key="12">
    <source>
        <dbReference type="Proteomes" id="UP000675163"/>
    </source>
</evidence>
<feature type="compositionally biased region" description="Basic and acidic residues" evidence="7">
    <location>
        <begin position="560"/>
        <end position="569"/>
    </location>
</feature>
<dbReference type="Gene3D" id="3.40.50.300">
    <property type="entry name" value="P-loop containing nucleotide triphosphate hydrolases"/>
    <property type="match status" value="1"/>
</dbReference>
<dbReference type="InterPro" id="IPR014216">
    <property type="entry name" value="ABC_transptr_CydD"/>
</dbReference>
<evidence type="ECO:0000256" key="8">
    <source>
        <dbReference type="SAM" id="Phobius"/>
    </source>
</evidence>
<evidence type="ECO:0000256" key="6">
    <source>
        <dbReference type="ARBA" id="ARBA00023136"/>
    </source>
</evidence>
<organism evidence="11 12">
    <name type="scientific">Leucobacter exalbidus</name>
    <dbReference type="NCBI Taxonomy" id="662960"/>
    <lineage>
        <taxon>Bacteria</taxon>
        <taxon>Bacillati</taxon>
        <taxon>Actinomycetota</taxon>
        <taxon>Actinomycetes</taxon>
        <taxon>Micrococcales</taxon>
        <taxon>Microbacteriaceae</taxon>
        <taxon>Leucobacter</taxon>
    </lineage>
</organism>
<keyword evidence="6 8" id="KW-0472">Membrane</keyword>
<dbReference type="CDD" id="cd03228">
    <property type="entry name" value="ABCC_MRP_Like"/>
    <property type="match status" value="1"/>
</dbReference>
<keyword evidence="2 8" id="KW-0812">Transmembrane</keyword>
<keyword evidence="12" id="KW-1185">Reference proteome</keyword>
<dbReference type="RefSeq" id="WP_209704105.1">
    <property type="nucleotide sequence ID" value="NZ_JAFIDA010000001.1"/>
</dbReference>
<feature type="domain" description="ABC transmembrane type-1" evidence="10">
    <location>
        <begin position="20"/>
        <end position="329"/>
    </location>
</feature>
<dbReference type="Pfam" id="PF00005">
    <property type="entry name" value="ABC_tran"/>
    <property type="match status" value="1"/>
</dbReference>
<keyword evidence="3" id="KW-0547">Nucleotide-binding</keyword>
<dbReference type="PANTHER" id="PTHR24221:SF590">
    <property type="entry name" value="COMPONENT LINKED WITH THE ASSEMBLY OF CYTOCHROME' TRANSPORT TRANSMEMBRANE ATP-BINDING PROTEIN ABC TRANSPORTER CYDD-RELATED"/>
    <property type="match status" value="1"/>
</dbReference>
<dbReference type="Pfam" id="PF00664">
    <property type="entry name" value="ABC_membrane"/>
    <property type="match status" value="1"/>
</dbReference>
<dbReference type="GO" id="GO:0005886">
    <property type="term" value="C:plasma membrane"/>
    <property type="evidence" value="ECO:0007669"/>
    <property type="project" value="UniProtKB-SubCell"/>
</dbReference>
<dbReference type="InterPro" id="IPR003593">
    <property type="entry name" value="AAA+_ATPase"/>
</dbReference>
<comment type="caution">
    <text evidence="11">The sequence shown here is derived from an EMBL/GenBank/DDBJ whole genome shotgun (WGS) entry which is preliminary data.</text>
</comment>
<feature type="region of interest" description="Disordered" evidence="7">
    <location>
        <begin position="558"/>
        <end position="586"/>
    </location>
</feature>
<dbReference type="PROSITE" id="PS50893">
    <property type="entry name" value="ABC_TRANSPORTER_2"/>
    <property type="match status" value="1"/>
</dbReference>
<feature type="transmembrane region" description="Helical" evidence="8">
    <location>
        <begin position="296"/>
        <end position="315"/>
    </location>
</feature>
<dbReference type="PANTHER" id="PTHR24221">
    <property type="entry name" value="ATP-BINDING CASSETTE SUB-FAMILY B"/>
    <property type="match status" value="1"/>
</dbReference>
<keyword evidence="4 11" id="KW-0067">ATP-binding</keyword>
<evidence type="ECO:0000259" key="10">
    <source>
        <dbReference type="PROSITE" id="PS50929"/>
    </source>
</evidence>
<accession>A0A940PTM0</accession>
<feature type="domain" description="ABC transporter" evidence="9">
    <location>
        <begin position="365"/>
        <end position="584"/>
    </location>
</feature>
<dbReference type="SUPFAM" id="SSF52540">
    <property type="entry name" value="P-loop containing nucleoside triphosphate hydrolases"/>
    <property type="match status" value="1"/>
</dbReference>
<evidence type="ECO:0000256" key="2">
    <source>
        <dbReference type="ARBA" id="ARBA00022692"/>
    </source>
</evidence>
<protein>
    <submittedName>
        <fullName evidence="11">ATP-binding cassette subfamily C protein CydD</fullName>
    </submittedName>
</protein>
<dbReference type="InterPro" id="IPR027417">
    <property type="entry name" value="P-loop_NTPase"/>
</dbReference>
<dbReference type="GO" id="GO:0005524">
    <property type="term" value="F:ATP binding"/>
    <property type="evidence" value="ECO:0007669"/>
    <property type="project" value="UniProtKB-KW"/>
</dbReference>
<proteinExistence type="predicted"/>
<dbReference type="GO" id="GO:0016887">
    <property type="term" value="F:ATP hydrolysis activity"/>
    <property type="evidence" value="ECO:0007669"/>
    <property type="project" value="InterPro"/>
</dbReference>
<feature type="transmembrane region" description="Helical" evidence="8">
    <location>
        <begin position="165"/>
        <end position="182"/>
    </location>
</feature>
<feature type="transmembrane region" description="Helical" evidence="8">
    <location>
        <begin position="75"/>
        <end position="93"/>
    </location>
</feature>
<name>A0A940PTM0_9MICO</name>
<feature type="transmembrane region" description="Helical" evidence="8">
    <location>
        <begin position="188"/>
        <end position="211"/>
    </location>
</feature>
<sequence>MKPLDPRLLRYASAARRVLALGGGLGLIRTLATIAWCWFLANALTVIALPVLAGAGGGAGQIAQNAPDQRQLPQLIAYAAAAFIVRALAGWAMDVTAARGAVRAKEQLRSAALNALDRRAMGPAGGDGPGVSAPASAPGTVETSTILGRGLDALDGYFSGYLPQLILAVIATPVLVATILLADPVSGVTVLIVFPVIPMFMVLIGLATKAVQDRQWAQLRRLSGSFLDAVEGLSTLKIFRREHRQAARIAREADDYRVRTMKVLRVTFLSGFVLDLAGTFSIALVAVTVGTRLVEGAFPLALGLFVLLLVPEAFIPVRQVGAAFHASTEGLAASQDVFALIEGGADEVAPGVAADSAGDDTASTLTLEDVTVARGARQVAGPVSLTVAPGEVVALAGPSGAGKSSVLAAVLGFAEVTSGRLSRPGAVSWVGQRPDLARGTVATNVALGDDAPDPVLVVRALHAAQLPDVDPVTPLGALGSGLSGGQAQRVAIARGLYRAWAHDAPIIMLDEPTSALDADTEARICDMLRAEASAGRGVLVVSHRPAVLAAADRVVTLGDPEQRDRHEIASQDTDPAVPTVTQGASS</sequence>
<evidence type="ECO:0000256" key="5">
    <source>
        <dbReference type="ARBA" id="ARBA00022989"/>
    </source>
</evidence>
<dbReference type="NCBIfam" id="TIGR02857">
    <property type="entry name" value="CydD"/>
    <property type="match status" value="1"/>
</dbReference>
<dbReference type="SMART" id="SM00382">
    <property type="entry name" value="AAA"/>
    <property type="match status" value="1"/>
</dbReference>
<dbReference type="Proteomes" id="UP000675163">
    <property type="component" value="Unassembled WGS sequence"/>
</dbReference>
<evidence type="ECO:0000256" key="1">
    <source>
        <dbReference type="ARBA" id="ARBA00004651"/>
    </source>
</evidence>
<dbReference type="InterPro" id="IPR039421">
    <property type="entry name" value="Type_1_exporter"/>
</dbReference>
<dbReference type="GO" id="GO:0042883">
    <property type="term" value="P:cysteine transport"/>
    <property type="evidence" value="ECO:0007669"/>
    <property type="project" value="InterPro"/>
</dbReference>
<evidence type="ECO:0000256" key="3">
    <source>
        <dbReference type="ARBA" id="ARBA00022741"/>
    </source>
</evidence>
<dbReference type="PROSITE" id="PS50929">
    <property type="entry name" value="ABC_TM1F"/>
    <property type="match status" value="1"/>
</dbReference>
<dbReference type="SUPFAM" id="SSF90123">
    <property type="entry name" value="ABC transporter transmembrane region"/>
    <property type="match status" value="1"/>
</dbReference>
<evidence type="ECO:0000313" key="11">
    <source>
        <dbReference type="EMBL" id="MBP1325011.1"/>
    </source>
</evidence>
<gene>
    <name evidence="11" type="ORF">JOF28_000243</name>
</gene>
<evidence type="ECO:0000256" key="4">
    <source>
        <dbReference type="ARBA" id="ARBA00022840"/>
    </source>
</evidence>
<evidence type="ECO:0000259" key="9">
    <source>
        <dbReference type="PROSITE" id="PS50893"/>
    </source>
</evidence>
<evidence type="ECO:0000256" key="7">
    <source>
        <dbReference type="SAM" id="MobiDB-lite"/>
    </source>
</evidence>
<dbReference type="PROSITE" id="PS00211">
    <property type="entry name" value="ABC_TRANSPORTER_1"/>
    <property type="match status" value="1"/>
</dbReference>
<dbReference type="InterPro" id="IPR017871">
    <property type="entry name" value="ABC_transporter-like_CS"/>
</dbReference>
<dbReference type="InterPro" id="IPR036640">
    <property type="entry name" value="ABC1_TM_sf"/>
</dbReference>
<comment type="subcellular location">
    <subcellularLocation>
        <location evidence="1">Cell membrane</location>
        <topology evidence="1">Multi-pass membrane protein</topology>
    </subcellularLocation>
</comment>
<dbReference type="GO" id="GO:0140359">
    <property type="term" value="F:ABC-type transporter activity"/>
    <property type="evidence" value="ECO:0007669"/>
    <property type="project" value="InterPro"/>
</dbReference>
<dbReference type="CDD" id="cd18584">
    <property type="entry name" value="ABC_6TM_AarD_CydD"/>
    <property type="match status" value="1"/>
</dbReference>
<dbReference type="AlphaFoldDB" id="A0A940PTM0"/>